<feature type="compositionally biased region" description="Low complexity" evidence="1">
    <location>
        <begin position="98"/>
        <end position="108"/>
    </location>
</feature>
<evidence type="ECO:0000313" key="2">
    <source>
        <dbReference type="EMBL" id="GAA3983772.1"/>
    </source>
</evidence>
<evidence type="ECO:0000313" key="3">
    <source>
        <dbReference type="Proteomes" id="UP001500456"/>
    </source>
</evidence>
<keyword evidence="3" id="KW-1185">Reference proteome</keyword>
<gene>
    <name evidence="2" type="ORF">GCM10022232_15390</name>
</gene>
<reference evidence="3" key="1">
    <citation type="journal article" date="2019" name="Int. J. Syst. Evol. Microbiol.">
        <title>The Global Catalogue of Microorganisms (GCM) 10K type strain sequencing project: providing services to taxonomists for standard genome sequencing and annotation.</title>
        <authorList>
            <consortium name="The Broad Institute Genomics Platform"/>
            <consortium name="The Broad Institute Genome Sequencing Center for Infectious Disease"/>
            <person name="Wu L."/>
            <person name="Ma J."/>
        </authorList>
    </citation>
    <scope>NUCLEOTIDE SEQUENCE [LARGE SCALE GENOMIC DNA]</scope>
    <source>
        <strain evidence="3">JCM 16924</strain>
    </source>
</reference>
<evidence type="ECO:0000256" key="1">
    <source>
        <dbReference type="SAM" id="MobiDB-lite"/>
    </source>
</evidence>
<dbReference type="EMBL" id="BAAAZX010000003">
    <property type="protein sequence ID" value="GAA3983772.1"/>
    <property type="molecule type" value="Genomic_DNA"/>
</dbReference>
<protein>
    <submittedName>
        <fullName evidence="2">Uncharacterized protein</fullName>
    </submittedName>
</protein>
<feature type="compositionally biased region" description="Basic residues" evidence="1">
    <location>
        <begin position="87"/>
        <end position="96"/>
    </location>
</feature>
<proteinExistence type="predicted"/>
<dbReference type="Proteomes" id="UP001500456">
    <property type="component" value="Unassembled WGS sequence"/>
</dbReference>
<name>A0ABP7QJW6_9ACTN</name>
<organism evidence="2 3">
    <name type="scientific">Streptomyces plumbiresistens</name>
    <dbReference type="NCBI Taxonomy" id="511811"/>
    <lineage>
        <taxon>Bacteria</taxon>
        <taxon>Bacillati</taxon>
        <taxon>Actinomycetota</taxon>
        <taxon>Actinomycetes</taxon>
        <taxon>Kitasatosporales</taxon>
        <taxon>Streptomycetaceae</taxon>
        <taxon>Streptomyces</taxon>
    </lineage>
</organism>
<feature type="region of interest" description="Disordered" evidence="1">
    <location>
        <begin position="28"/>
        <end position="124"/>
    </location>
</feature>
<comment type="caution">
    <text evidence="2">The sequence shown here is derived from an EMBL/GenBank/DDBJ whole genome shotgun (WGS) entry which is preliminary data.</text>
</comment>
<accession>A0ABP7QJW6</accession>
<sequence length="124" mass="13162">MVLKLVRPGGIAVHTEPDTLLIALSVEPDDGITPSRWPCSGPGHPLQRTDDGEPARPAPARLPPWFDDERLRPHPAQTPVGPVRRDASRRRAKRSGTAKGAGCGPPRAAGRRTEADQPCGGKGS</sequence>